<evidence type="ECO:0000256" key="2">
    <source>
        <dbReference type="ARBA" id="ARBA00012426"/>
    </source>
</evidence>
<sequence>MDTSRLVPSQVFFTKGAGKHRNRLQSFELALRTAGIEQCNLVRVSSILPPGCKILSRAKGLKDLKPGQITFVVLAEASTNEPSRMVGAGVALAQPAAGEQYGYISEHHGFGLKENRLADLVEDMAATMLATTLGIEFNPETAYDDRKEIYRMSGKIVRTRACVKTGEGDKDGLWTTVVAAAVFLL</sequence>
<comment type="caution">
    <text evidence="7">The sequence shown here is derived from an EMBL/GenBank/DDBJ whole genome shotgun (WGS) entry which is preliminary data.</text>
</comment>
<name>A0A0F9SWP3_9ZZZZ</name>
<dbReference type="Gene3D" id="3.50.20.10">
    <property type="entry name" value="Pyruvoyl-Dependent Histidine Decarboxylase, subunit B"/>
    <property type="match status" value="1"/>
</dbReference>
<dbReference type="HAMAP" id="MF_01404">
    <property type="entry name" value="PvlArgDC"/>
    <property type="match status" value="1"/>
</dbReference>
<accession>A0A0F9SWP3</accession>
<dbReference type="PANTHER" id="PTHR40438">
    <property type="entry name" value="PYRUVOYL-DEPENDENT ARGININE DECARBOXYLASE"/>
    <property type="match status" value="1"/>
</dbReference>
<dbReference type="EMBL" id="LAZR01000346">
    <property type="protein sequence ID" value="KKN73310.1"/>
    <property type="molecule type" value="Genomic_DNA"/>
</dbReference>
<dbReference type="InterPro" id="IPR002724">
    <property type="entry name" value="Pyruvoyl-dep_arg_deCO2ase"/>
</dbReference>
<dbReference type="PANTHER" id="PTHR40438:SF1">
    <property type="entry name" value="PYRUVOYL-DEPENDENT ARGININE DECARBOXYLASE"/>
    <property type="match status" value="1"/>
</dbReference>
<dbReference type="NCBIfam" id="TIGR00286">
    <property type="entry name" value="pyruvoyl-dependent arginine decarboxylase"/>
    <property type="match status" value="1"/>
</dbReference>
<dbReference type="InterPro" id="IPR016105">
    <property type="entry name" value="Pyr-dep_his/arg-deCO2ase_sand"/>
</dbReference>
<dbReference type="GO" id="GO:0008792">
    <property type="term" value="F:arginine decarboxylase activity"/>
    <property type="evidence" value="ECO:0007669"/>
    <property type="project" value="UniProtKB-EC"/>
</dbReference>
<dbReference type="SFLD" id="SFLDG01170">
    <property type="entry name" value="Pyruvoyl-dependent_arginine_de"/>
    <property type="match status" value="1"/>
</dbReference>
<keyword evidence="3" id="KW-0210">Decarboxylase</keyword>
<reference evidence="7" key="1">
    <citation type="journal article" date="2015" name="Nature">
        <title>Complex archaea that bridge the gap between prokaryotes and eukaryotes.</title>
        <authorList>
            <person name="Spang A."/>
            <person name="Saw J.H."/>
            <person name="Jorgensen S.L."/>
            <person name="Zaremba-Niedzwiedzka K."/>
            <person name="Martijn J."/>
            <person name="Lind A.E."/>
            <person name="van Eijk R."/>
            <person name="Schleper C."/>
            <person name="Guy L."/>
            <person name="Ettema T.J."/>
        </authorList>
    </citation>
    <scope>NUCLEOTIDE SEQUENCE</scope>
</reference>
<evidence type="ECO:0000256" key="3">
    <source>
        <dbReference type="ARBA" id="ARBA00022793"/>
    </source>
</evidence>
<dbReference type="GO" id="GO:0006527">
    <property type="term" value="P:L-arginine catabolic process"/>
    <property type="evidence" value="ECO:0007669"/>
    <property type="project" value="InterPro"/>
</dbReference>
<comment type="cofactor">
    <cofactor evidence="1">
        <name>pyruvate</name>
        <dbReference type="ChEBI" id="CHEBI:15361"/>
    </cofactor>
</comment>
<gene>
    <name evidence="7" type="ORF">LCGC14_0402060</name>
</gene>
<dbReference type="InterPro" id="IPR016104">
    <property type="entry name" value="Pyr-dep_his/arg-deCO2ase"/>
</dbReference>
<organism evidence="7">
    <name type="scientific">marine sediment metagenome</name>
    <dbReference type="NCBI Taxonomy" id="412755"/>
    <lineage>
        <taxon>unclassified sequences</taxon>
        <taxon>metagenomes</taxon>
        <taxon>ecological metagenomes</taxon>
    </lineage>
</organism>
<dbReference type="SUPFAM" id="SSF56271">
    <property type="entry name" value="Pyruvoyl-dependent histidine and arginine decarboxylases"/>
    <property type="match status" value="1"/>
</dbReference>
<evidence type="ECO:0000256" key="4">
    <source>
        <dbReference type="ARBA" id="ARBA00023239"/>
    </source>
</evidence>
<protein>
    <recommendedName>
        <fullName evidence="2">arginine decarboxylase</fullName>
        <ecNumber evidence="2">4.1.1.19</ecNumber>
    </recommendedName>
</protein>
<evidence type="ECO:0000256" key="6">
    <source>
        <dbReference type="ARBA" id="ARBA00049309"/>
    </source>
</evidence>
<dbReference type="SFLD" id="SFLDS00055">
    <property type="entry name" value="Pyruvoyl-Dependent_Histidine/A"/>
    <property type="match status" value="1"/>
</dbReference>
<keyword evidence="4" id="KW-0456">Lyase</keyword>
<comment type="catalytic activity">
    <reaction evidence="6">
        <text>L-arginine + H(+) = agmatine + CO2</text>
        <dbReference type="Rhea" id="RHEA:17641"/>
        <dbReference type="ChEBI" id="CHEBI:15378"/>
        <dbReference type="ChEBI" id="CHEBI:16526"/>
        <dbReference type="ChEBI" id="CHEBI:32682"/>
        <dbReference type="ChEBI" id="CHEBI:58145"/>
        <dbReference type="EC" id="4.1.1.19"/>
    </reaction>
</comment>
<dbReference type="AlphaFoldDB" id="A0A0F9SWP3"/>
<dbReference type="Pfam" id="PF01862">
    <property type="entry name" value="PvlArgDC"/>
    <property type="match status" value="1"/>
</dbReference>
<evidence type="ECO:0000256" key="1">
    <source>
        <dbReference type="ARBA" id="ARBA00001928"/>
    </source>
</evidence>
<evidence type="ECO:0000313" key="7">
    <source>
        <dbReference type="EMBL" id="KKN73310.1"/>
    </source>
</evidence>
<evidence type="ECO:0000256" key="5">
    <source>
        <dbReference type="ARBA" id="ARBA00023317"/>
    </source>
</evidence>
<keyword evidence="5" id="KW-0670">Pyruvate</keyword>
<dbReference type="PIRSF" id="PIRSF005216">
    <property type="entry name" value="Pyruvoyl-dep_arg_deCO2ase"/>
    <property type="match status" value="1"/>
</dbReference>
<dbReference type="EC" id="4.1.1.19" evidence="2"/>
<proteinExistence type="inferred from homology"/>